<dbReference type="AlphaFoldDB" id="A0AAV3YK63"/>
<gene>
    <name evidence="2" type="ORF">PoB_000892400</name>
</gene>
<comment type="caution">
    <text evidence="2">The sequence shown here is derived from an EMBL/GenBank/DDBJ whole genome shotgun (WGS) entry which is preliminary data.</text>
</comment>
<accession>A0AAV3YK63</accession>
<reference evidence="2 3" key="1">
    <citation type="journal article" date="2021" name="Elife">
        <title>Chloroplast acquisition without the gene transfer in kleptoplastic sea slugs, Plakobranchus ocellatus.</title>
        <authorList>
            <person name="Maeda T."/>
            <person name="Takahashi S."/>
            <person name="Yoshida T."/>
            <person name="Shimamura S."/>
            <person name="Takaki Y."/>
            <person name="Nagai Y."/>
            <person name="Toyoda A."/>
            <person name="Suzuki Y."/>
            <person name="Arimoto A."/>
            <person name="Ishii H."/>
            <person name="Satoh N."/>
            <person name="Nishiyama T."/>
            <person name="Hasebe M."/>
            <person name="Maruyama T."/>
            <person name="Minagawa J."/>
            <person name="Obokata J."/>
            <person name="Shigenobu S."/>
        </authorList>
    </citation>
    <scope>NUCLEOTIDE SEQUENCE [LARGE SCALE GENOMIC DNA]</scope>
</reference>
<feature type="compositionally biased region" description="Polar residues" evidence="1">
    <location>
        <begin position="65"/>
        <end position="74"/>
    </location>
</feature>
<protein>
    <submittedName>
        <fullName evidence="2">Uncharacterized protein</fullName>
    </submittedName>
</protein>
<sequence length="74" mass="7952">MIIQITLQGGGRTSMRWRVSNGGPNSKDTNCYRKLTTERDEEGSPFPKPSGFPSDSSSAMGLSCVHSSSTKDPS</sequence>
<evidence type="ECO:0000313" key="2">
    <source>
        <dbReference type="EMBL" id="GFN82418.1"/>
    </source>
</evidence>
<name>A0AAV3YK63_9GAST</name>
<dbReference type="EMBL" id="BLXT01000981">
    <property type="protein sequence ID" value="GFN82418.1"/>
    <property type="molecule type" value="Genomic_DNA"/>
</dbReference>
<evidence type="ECO:0000256" key="1">
    <source>
        <dbReference type="SAM" id="MobiDB-lite"/>
    </source>
</evidence>
<dbReference type="Proteomes" id="UP000735302">
    <property type="component" value="Unassembled WGS sequence"/>
</dbReference>
<proteinExistence type="predicted"/>
<feature type="region of interest" description="Disordered" evidence="1">
    <location>
        <begin position="1"/>
        <end position="74"/>
    </location>
</feature>
<organism evidence="2 3">
    <name type="scientific">Plakobranchus ocellatus</name>
    <dbReference type="NCBI Taxonomy" id="259542"/>
    <lineage>
        <taxon>Eukaryota</taxon>
        <taxon>Metazoa</taxon>
        <taxon>Spiralia</taxon>
        <taxon>Lophotrochozoa</taxon>
        <taxon>Mollusca</taxon>
        <taxon>Gastropoda</taxon>
        <taxon>Heterobranchia</taxon>
        <taxon>Euthyneura</taxon>
        <taxon>Panpulmonata</taxon>
        <taxon>Sacoglossa</taxon>
        <taxon>Placobranchoidea</taxon>
        <taxon>Plakobranchidae</taxon>
        <taxon>Plakobranchus</taxon>
    </lineage>
</organism>
<feature type="compositionally biased region" description="Low complexity" evidence="1">
    <location>
        <begin position="49"/>
        <end position="58"/>
    </location>
</feature>
<keyword evidence="3" id="KW-1185">Reference proteome</keyword>
<evidence type="ECO:0000313" key="3">
    <source>
        <dbReference type="Proteomes" id="UP000735302"/>
    </source>
</evidence>